<keyword evidence="4" id="KW-0614">Plasmid</keyword>
<gene>
    <name evidence="4" type="ORF">NIES267_71760</name>
</gene>
<accession>A0A1Z4M2E9</accession>
<feature type="transmembrane region" description="Helical" evidence="1">
    <location>
        <begin position="744"/>
        <end position="765"/>
    </location>
</feature>
<evidence type="ECO:0000313" key="5">
    <source>
        <dbReference type="Proteomes" id="UP000218418"/>
    </source>
</evidence>
<evidence type="ECO:0000256" key="1">
    <source>
        <dbReference type="SAM" id="Phobius"/>
    </source>
</evidence>
<organism evidence="4 5">
    <name type="scientific">Calothrix parasitica NIES-267</name>
    <dbReference type="NCBI Taxonomy" id="1973488"/>
    <lineage>
        <taxon>Bacteria</taxon>
        <taxon>Bacillati</taxon>
        <taxon>Cyanobacteriota</taxon>
        <taxon>Cyanophyceae</taxon>
        <taxon>Nostocales</taxon>
        <taxon>Calotrichaceae</taxon>
        <taxon>Calothrix</taxon>
    </lineage>
</organism>
<evidence type="ECO:0000259" key="3">
    <source>
        <dbReference type="Pfam" id="PF12770"/>
    </source>
</evidence>
<name>A0A1Z4M2E9_9CYAN</name>
<evidence type="ECO:0000313" key="4">
    <source>
        <dbReference type="EMBL" id="BAY87652.1"/>
    </source>
</evidence>
<protein>
    <submittedName>
        <fullName evidence="4">Putative Chase2 sensor protein</fullName>
    </submittedName>
</protein>
<proteinExistence type="predicted"/>
<keyword evidence="1" id="KW-0472">Membrane</keyword>
<reference evidence="4 5" key="1">
    <citation type="submission" date="2017-06" db="EMBL/GenBank/DDBJ databases">
        <title>Genome sequencing of cyanobaciteial culture collection at National Institute for Environmental Studies (NIES).</title>
        <authorList>
            <person name="Hirose Y."/>
            <person name="Shimura Y."/>
            <person name="Fujisawa T."/>
            <person name="Nakamura Y."/>
            <person name="Kawachi M."/>
        </authorList>
    </citation>
    <scope>NUCLEOTIDE SEQUENCE [LARGE SCALE GENOMIC DNA]</scope>
    <source>
        <strain evidence="4 5">NIES-267</strain>
        <plasmid evidence="5">Plasmid1 dna</plasmid>
    </source>
</reference>
<dbReference type="EMBL" id="AP018228">
    <property type="protein sequence ID" value="BAY87652.1"/>
    <property type="molecule type" value="Genomic_DNA"/>
</dbReference>
<evidence type="ECO:0000259" key="2">
    <source>
        <dbReference type="Pfam" id="PF05226"/>
    </source>
</evidence>
<dbReference type="OrthoDB" id="444941at2"/>
<feature type="domain" description="CHASE2" evidence="2">
    <location>
        <begin position="401"/>
        <end position="761"/>
    </location>
</feature>
<dbReference type="Pfam" id="PF05226">
    <property type="entry name" value="CHASE2"/>
    <property type="match status" value="1"/>
</dbReference>
<keyword evidence="1" id="KW-0812">Transmembrane</keyword>
<dbReference type="AlphaFoldDB" id="A0A1Z4M2E9"/>
<sequence>MSAKVFELKVTKIESTCIFELNWETGKKITVSLQYSSLLDNYYQQWRKAYLDYYRNLRGRKTASGKGSVKKDFRSHLVNTHSKLLDEFHRWLFSPELVEIRREIANSVNYLDDKQKEWIEVFLTCTPVEIARLPWETWEIGTDLGIPKRIRIARNPANIRNENLRPLHRKVRILAILGDDTGLNFDSEKEEFNQIKSIAYVKFIGWTLKKNIDVLKQEIVQNIASVDGWDILFFAGHSNESVLTGGELGIAPNASIFVSEIEDALKLAKKRGLQFAIFNSCSGINIAESLINLGLSQVVVMREPINNKVAQEFLKQFLRSLAEYKDVHESLLDASKFLKQQEQRLAYPSTYLVPSLFRHPSAELFRIQPFGLWSIVKQWVPTSKELKWVGVFLLISLIPPLQDFFLESRFFIQAIYRQVTEQDLSHHQPKIVLVQIDEKSLNIAKNTESKQCKQTGEKFRKRYLDYCYMSNIIKKISSLNTKTIGIDYILSVVDEHEKKSQILNQEIEKTNKNKNTLTVFAYEQEYEDDKRDEVKPTIADSSINFNGNNYGYDLYLNLPKSKYCYRNNQCPFGYMVALVSQINKQEINFENQAEFYDSINNQIKNRRHNNHIVNFLYRTHIQPITKFSYKFKQVWFYPIIDFSIPKQIIYQTISGCELLNTCEVSSDKRTILNSFNQKIVLIAPGVYNDMDEYEKQTEDNIGLPLAIAYWRNKDGWKDFFDGNDTFTGGEIHAYMIHHFISRDLVIPIPDFAMILLVSILGKYISIQYLKNRTSKKLLTKYFTGLILAYILFSLIISLQIYITVRILIPWLLPSVTLWNYIRLELKDKYYPKTYAQNQ</sequence>
<keyword evidence="5" id="KW-1185">Reference proteome</keyword>
<geneLocation type="plasmid" evidence="5">
    <name>Plasmid1 dna</name>
</geneLocation>
<keyword evidence="1" id="KW-1133">Transmembrane helix</keyword>
<dbReference type="InterPro" id="IPR007890">
    <property type="entry name" value="CHASE2"/>
</dbReference>
<dbReference type="Proteomes" id="UP000218418">
    <property type="component" value="Plasmid plasmid1"/>
</dbReference>
<dbReference type="Pfam" id="PF12770">
    <property type="entry name" value="CHAT"/>
    <property type="match status" value="1"/>
</dbReference>
<feature type="domain" description="CHAT" evidence="3">
    <location>
        <begin position="183"/>
        <end position="344"/>
    </location>
</feature>
<dbReference type="InterPro" id="IPR024983">
    <property type="entry name" value="CHAT_dom"/>
</dbReference>